<gene>
    <name evidence="3" type="ORF">AKO1_014041</name>
</gene>
<dbReference type="Gene3D" id="1.10.555.10">
    <property type="entry name" value="Rho GTPase activation protein"/>
    <property type="match status" value="1"/>
</dbReference>
<dbReference type="InterPro" id="IPR000198">
    <property type="entry name" value="RhoGAP_dom"/>
</dbReference>
<proteinExistence type="predicted"/>
<evidence type="ECO:0000259" key="2">
    <source>
        <dbReference type="PROSITE" id="PS50238"/>
    </source>
</evidence>
<dbReference type="PROSITE" id="PS50238">
    <property type="entry name" value="RHOGAP"/>
    <property type="match status" value="1"/>
</dbReference>
<dbReference type="GO" id="GO:0005096">
    <property type="term" value="F:GTPase activator activity"/>
    <property type="evidence" value="ECO:0007669"/>
    <property type="project" value="TreeGrafter"/>
</dbReference>
<name>A0AAW2Z3V8_9EUKA</name>
<keyword evidence="4" id="KW-1185">Reference proteome</keyword>
<dbReference type="GO" id="GO:0005737">
    <property type="term" value="C:cytoplasm"/>
    <property type="evidence" value="ECO:0007669"/>
    <property type="project" value="TreeGrafter"/>
</dbReference>
<dbReference type="GO" id="GO:0007264">
    <property type="term" value="P:small GTPase-mediated signal transduction"/>
    <property type="evidence" value="ECO:0007669"/>
    <property type="project" value="TreeGrafter"/>
</dbReference>
<dbReference type="Proteomes" id="UP001431209">
    <property type="component" value="Unassembled WGS sequence"/>
</dbReference>
<accession>A0AAW2Z3V8</accession>
<organism evidence="3 4">
    <name type="scientific">Acrasis kona</name>
    <dbReference type="NCBI Taxonomy" id="1008807"/>
    <lineage>
        <taxon>Eukaryota</taxon>
        <taxon>Discoba</taxon>
        <taxon>Heterolobosea</taxon>
        <taxon>Tetramitia</taxon>
        <taxon>Eutetramitia</taxon>
        <taxon>Acrasidae</taxon>
        <taxon>Acrasis</taxon>
    </lineage>
</organism>
<dbReference type="InterPro" id="IPR008936">
    <property type="entry name" value="Rho_GTPase_activation_prot"/>
</dbReference>
<evidence type="ECO:0000256" key="1">
    <source>
        <dbReference type="SAM" id="MobiDB-lite"/>
    </source>
</evidence>
<reference evidence="3 4" key="1">
    <citation type="submission" date="2024-03" db="EMBL/GenBank/DDBJ databases">
        <title>The Acrasis kona genome and developmental transcriptomes reveal deep origins of eukaryotic multicellular pathways.</title>
        <authorList>
            <person name="Sheikh S."/>
            <person name="Fu C.-J."/>
            <person name="Brown M.W."/>
            <person name="Baldauf S.L."/>
        </authorList>
    </citation>
    <scope>NUCLEOTIDE SEQUENCE [LARGE SCALE GENOMIC DNA]</scope>
    <source>
        <strain evidence="3 4">ATCC MYA-3509</strain>
    </source>
</reference>
<feature type="domain" description="Rho-GAP" evidence="2">
    <location>
        <begin position="20"/>
        <end position="214"/>
    </location>
</feature>
<sequence length="284" mass="32447">MSMRRKSLSASRVLGEVSKDELSELPAPANNVYCTKNFAYKAATDEIPQFAWRTLEFIEEKGIEVKRMFAEEPNPDDIKKAESEIERFGFIDNASYNIRVSSTLLKRFLKNNLPFGEEVGTKVIACSGITNMSARLKMLIKQLELLSPSYQKFVQCLFRTLQRITMFTDVNDMTTKSLYEIFAPILFNQYNPDSDNQQINIILQTMIDQATAIFGEKVDEEVKKQAMRADQIKRVLEDSEYDEFKQDPPSPTSPQTKLIRSSSGRFASASRRKSSNPSQQCRSL</sequence>
<evidence type="ECO:0000313" key="4">
    <source>
        <dbReference type="Proteomes" id="UP001431209"/>
    </source>
</evidence>
<dbReference type="SMART" id="SM00324">
    <property type="entry name" value="RhoGAP"/>
    <property type="match status" value="1"/>
</dbReference>
<dbReference type="Pfam" id="PF00620">
    <property type="entry name" value="RhoGAP"/>
    <property type="match status" value="1"/>
</dbReference>
<dbReference type="AlphaFoldDB" id="A0AAW2Z3V8"/>
<evidence type="ECO:0000313" key="3">
    <source>
        <dbReference type="EMBL" id="KAL0483796.1"/>
    </source>
</evidence>
<dbReference type="PANTHER" id="PTHR45808">
    <property type="entry name" value="RHO GTPASE-ACTIVATING PROTEIN 68F"/>
    <property type="match status" value="1"/>
</dbReference>
<feature type="region of interest" description="Disordered" evidence="1">
    <location>
        <begin position="238"/>
        <end position="284"/>
    </location>
</feature>
<dbReference type="SUPFAM" id="SSF48350">
    <property type="entry name" value="GTPase activation domain, GAP"/>
    <property type="match status" value="1"/>
</dbReference>
<feature type="compositionally biased region" description="Low complexity" evidence="1">
    <location>
        <begin position="260"/>
        <end position="269"/>
    </location>
</feature>
<protein>
    <submittedName>
        <fullName evidence="3">RhoGAP</fullName>
    </submittedName>
</protein>
<dbReference type="EMBL" id="JAOPGA020000995">
    <property type="protein sequence ID" value="KAL0483796.1"/>
    <property type="molecule type" value="Genomic_DNA"/>
</dbReference>
<dbReference type="CDD" id="cd00159">
    <property type="entry name" value="RhoGAP"/>
    <property type="match status" value="1"/>
</dbReference>
<comment type="caution">
    <text evidence="3">The sequence shown here is derived from an EMBL/GenBank/DDBJ whole genome shotgun (WGS) entry which is preliminary data.</text>
</comment>
<dbReference type="PANTHER" id="PTHR45808:SF2">
    <property type="entry name" value="RHO GTPASE-ACTIVATING PROTEIN 68F"/>
    <property type="match status" value="1"/>
</dbReference>